<evidence type="ECO:0000313" key="1">
    <source>
        <dbReference type="Proteomes" id="UP000887581"/>
    </source>
</evidence>
<accession>A0A915PUQ9</accession>
<name>A0A915PUQ9_9BILA</name>
<protein>
    <submittedName>
        <fullName evidence="2">Uncharacterized protein</fullName>
    </submittedName>
</protein>
<evidence type="ECO:0000313" key="2">
    <source>
        <dbReference type="WBParaSite" id="sdigi.contig27.g2136.t1"/>
    </source>
</evidence>
<sequence length="158" mass="18247">MIGSFDIRNPCYAIVIAAVMASLKEWYGQWGAVLRKSTFSQICVKRWSETSFKLNKIHFTHILCLILDFDLALLDKGEYMWLALNSLDCGSGYTLVNLLNDVGEFMHSGMDRGEEIAQKILLNKLYGIKRKTFRKGNLCQNYIVPKIYKIQKFSLFYP</sequence>
<reference evidence="2" key="1">
    <citation type="submission" date="2022-11" db="UniProtKB">
        <authorList>
            <consortium name="WormBaseParasite"/>
        </authorList>
    </citation>
    <scope>IDENTIFICATION</scope>
</reference>
<keyword evidence="1" id="KW-1185">Reference proteome</keyword>
<dbReference type="AlphaFoldDB" id="A0A915PUQ9"/>
<organism evidence="1 2">
    <name type="scientific">Setaria digitata</name>
    <dbReference type="NCBI Taxonomy" id="48799"/>
    <lineage>
        <taxon>Eukaryota</taxon>
        <taxon>Metazoa</taxon>
        <taxon>Ecdysozoa</taxon>
        <taxon>Nematoda</taxon>
        <taxon>Chromadorea</taxon>
        <taxon>Rhabditida</taxon>
        <taxon>Spirurina</taxon>
        <taxon>Spiruromorpha</taxon>
        <taxon>Filarioidea</taxon>
        <taxon>Setariidae</taxon>
        <taxon>Setaria</taxon>
    </lineage>
</organism>
<dbReference type="WBParaSite" id="sdigi.contig27.g2136.t1">
    <property type="protein sequence ID" value="sdigi.contig27.g2136.t1"/>
    <property type="gene ID" value="sdigi.contig27.g2136"/>
</dbReference>
<dbReference type="Proteomes" id="UP000887581">
    <property type="component" value="Unplaced"/>
</dbReference>
<proteinExistence type="predicted"/>